<gene>
    <name evidence="1" type="ordered locus">c0820</name>
</gene>
<protein>
    <submittedName>
        <fullName evidence="1">Uncharacterized protein</fullName>
    </submittedName>
</protein>
<dbReference type="Proteomes" id="UP000001410">
    <property type="component" value="Chromosome"/>
</dbReference>
<dbReference type="AlphaFoldDB" id="A0A0H2V608"/>
<proteinExistence type="predicted"/>
<sequence>MMSEVTAHAILLVNQYRTTVFGIRRFVMTQYCRFFFTVRNDGDLVSRNAFTLQIHLNSVRTTFTQGDVVFRSTTFVRVTFYGDFVRRVATQEVCMCIQHLSEVRTDIVLVQIEVNDVVLLQLLHLQTSLLFGRHVAIAAVRIHTSAGTQHAFAAVIAGVLVGRTCRNCHNRQSNHQPFQHFVQLHFNDSFTIQLIIITDTATRQGI</sequence>
<dbReference type="HOGENOM" id="CLU_1330209_0_0_6"/>
<reference evidence="1 2" key="1">
    <citation type="journal article" date="2002" name="Proc. Natl. Acad. Sci. U.S.A.">
        <title>Extensive mosaic structure revealed by the complete genome sequence of uropathogenic Escherichia coli.</title>
        <authorList>
            <person name="Welch R.A."/>
            <person name="Burland V."/>
            <person name="Plunkett G.III."/>
            <person name="Redford P."/>
            <person name="Roesch P."/>
            <person name="Rasko D."/>
            <person name="Buckles E.L."/>
            <person name="Liou S.R."/>
            <person name="Boutin A."/>
            <person name="Hackett J."/>
            <person name="Stroud D."/>
            <person name="Mayhew G.F."/>
            <person name="Rose D.J."/>
            <person name="Zhou S."/>
            <person name="Schwartz D.C."/>
            <person name="Perna N.T."/>
            <person name="Mobley H.L."/>
            <person name="Donnenberg M.S."/>
            <person name="Blattner F.R."/>
        </authorList>
    </citation>
    <scope>NUCLEOTIDE SEQUENCE [LARGE SCALE GENOMIC DNA]</scope>
    <source>
        <strain evidence="2">CFT073 / ATCC 700928 / UPEC</strain>
    </source>
</reference>
<name>A0A0H2V608_ECOL6</name>
<organism evidence="1 2">
    <name type="scientific">Escherichia coli O6:H1 (strain CFT073 / ATCC 700928 / UPEC)</name>
    <dbReference type="NCBI Taxonomy" id="199310"/>
    <lineage>
        <taxon>Bacteria</taxon>
        <taxon>Pseudomonadati</taxon>
        <taxon>Pseudomonadota</taxon>
        <taxon>Gammaproteobacteria</taxon>
        <taxon>Enterobacterales</taxon>
        <taxon>Enterobacteriaceae</taxon>
        <taxon>Escherichia</taxon>
    </lineage>
</organism>
<dbReference type="EMBL" id="AE014075">
    <property type="protein sequence ID" value="AAN79293.1"/>
    <property type="molecule type" value="Genomic_DNA"/>
</dbReference>
<evidence type="ECO:0000313" key="1">
    <source>
        <dbReference type="EMBL" id="AAN79293.1"/>
    </source>
</evidence>
<accession>A0A0H2V608</accession>
<dbReference type="KEGG" id="ecc:c0820"/>
<keyword evidence="2" id="KW-1185">Reference proteome</keyword>
<evidence type="ECO:0000313" key="2">
    <source>
        <dbReference type="Proteomes" id="UP000001410"/>
    </source>
</evidence>